<evidence type="ECO:0000256" key="4">
    <source>
        <dbReference type="ARBA" id="ARBA00022989"/>
    </source>
</evidence>
<evidence type="ECO:0000256" key="2">
    <source>
        <dbReference type="ARBA" id="ARBA00022475"/>
    </source>
</evidence>
<dbReference type="PANTHER" id="PTHR40077:SF2">
    <property type="entry name" value="MEMBRANE PROTEIN"/>
    <property type="match status" value="1"/>
</dbReference>
<accession>A0A094PQD2</accession>
<dbReference type="EMBL" id="JNSK01000148">
    <property type="protein sequence ID" value="KGA13930.1"/>
    <property type="molecule type" value="Genomic_DNA"/>
</dbReference>
<organism evidence="8">
    <name type="scientific">freshwater metagenome</name>
    <dbReference type="NCBI Taxonomy" id="449393"/>
    <lineage>
        <taxon>unclassified sequences</taxon>
        <taxon>metagenomes</taxon>
        <taxon>ecological metagenomes</taxon>
    </lineage>
</organism>
<comment type="caution">
    <text evidence="8">The sequence shown here is derived from an EMBL/GenBank/DDBJ whole genome shotgun (WGS) entry which is preliminary data.</text>
</comment>
<proteinExistence type="predicted"/>
<keyword evidence="4 6" id="KW-1133">Transmembrane helix</keyword>
<feature type="transmembrane region" description="Helical" evidence="6">
    <location>
        <begin position="73"/>
        <end position="90"/>
    </location>
</feature>
<comment type="subcellular location">
    <subcellularLocation>
        <location evidence="1">Cell membrane</location>
        <topology evidence="1">Multi-pass membrane protein</topology>
    </subcellularLocation>
</comment>
<dbReference type="NCBIfam" id="TIGR03954">
    <property type="entry name" value="integ_memb_HG"/>
    <property type="match status" value="1"/>
</dbReference>
<evidence type="ECO:0000256" key="1">
    <source>
        <dbReference type="ARBA" id="ARBA00004651"/>
    </source>
</evidence>
<reference evidence="8" key="1">
    <citation type="submission" date="2014-05" db="EMBL/GenBank/DDBJ databases">
        <title>Key roles for freshwater Actinobacteria revealed by deep metagenomic sequencing.</title>
        <authorList>
            <person name="Ghai R."/>
            <person name="Mizuno C.M."/>
            <person name="Picazo A."/>
            <person name="Camacho A."/>
            <person name="Rodriguez-Valera F."/>
        </authorList>
    </citation>
    <scope>NUCLEOTIDE SEQUENCE</scope>
</reference>
<dbReference type="PANTHER" id="PTHR40077">
    <property type="entry name" value="MEMBRANE PROTEIN-RELATED"/>
    <property type="match status" value="1"/>
</dbReference>
<gene>
    <name evidence="8" type="ORF">GM50_21135</name>
</gene>
<feature type="transmembrane region" description="Helical" evidence="6">
    <location>
        <begin position="43"/>
        <end position="61"/>
    </location>
</feature>
<feature type="domain" description="DUF3817" evidence="7">
    <location>
        <begin position="5"/>
        <end position="96"/>
    </location>
</feature>
<protein>
    <recommendedName>
        <fullName evidence="7">DUF3817 domain-containing protein</fullName>
    </recommendedName>
</protein>
<dbReference type="Pfam" id="PF12823">
    <property type="entry name" value="DUF3817"/>
    <property type="match status" value="1"/>
</dbReference>
<evidence type="ECO:0000256" key="5">
    <source>
        <dbReference type="ARBA" id="ARBA00023136"/>
    </source>
</evidence>
<dbReference type="InterPro" id="IPR023845">
    <property type="entry name" value="DUF3817_TM"/>
</dbReference>
<keyword evidence="2" id="KW-1003">Cell membrane</keyword>
<keyword evidence="3 6" id="KW-0812">Transmembrane</keyword>
<evidence type="ECO:0000259" key="7">
    <source>
        <dbReference type="Pfam" id="PF12823"/>
    </source>
</evidence>
<dbReference type="GO" id="GO:0005886">
    <property type="term" value="C:plasma membrane"/>
    <property type="evidence" value="ECO:0007669"/>
    <property type="project" value="UniProtKB-SubCell"/>
</dbReference>
<evidence type="ECO:0000313" key="8">
    <source>
        <dbReference type="EMBL" id="KGA13930.1"/>
    </source>
</evidence>
<dbReference type="AlphaFoldDB" id="A0A094PQD2"/>
<feature type="transmembrane region" description="Helical" evidence="6">
    <location>
        <begin position="12"/>
        <end position="31"/>
    </location>
</feature>
<name>A0A094PQD2_9ZZZZ</name>
<sequence length="99" mass="11355">MSGAIKRYRFMALVAGVMSLLLWFVDLPVAYLLNNQEWKEAVAWIPFVHGWVYAAYVLVAIQFSVKAQWPMKKIIWLILAGTLPIASIAAERRVVRQYS</sequence>
<keyword evidence="5 6" id="KW-0472">Membrane</keyword>
<evidence type="ECO:0000256" key="6">
    <source>
        <dbReference type="SAM" id="Phobius"/>
    </source>
</evidence>
<evidence type="ECO:0000256" key="3">
    <source>
        <dbReference type="ARBA" id="ARBA00022692"/>
    </source>
</evidence>